<dbReference type="Gene3D" id="3.30.56.10">
    <property type="match status" value="2"/>
</dbReference>
<dbReference type="PANTHER" id="PTHR10947">
    <property type="entry name" value="PHENYLALANYL-TRNA SYNTHETASE BETA CHAIN AND LEUCINE-RICH REPEAT-CONTAINING PROTEIN 47"/>
    <property type="match status" value="1"/>
</dbReference>
<dbReference type="Pfam" id="PF03484">
    <property type="entry name" value="B5"/>
    <property type="match status" value="1"/>
</dbReference>
<evidence type="ECO:0000259" key="2">
    <source>
        <dbReference type="PROSITE" id="PS51483"/>
    </source>
</evidence>
<keyword evidence="3" id="KW-0436">Ligase</keyword>
<dbReference type="PROSITE" id="PS51483">
    <property type="entry name" value="B5"/>
    <property type="match status" value="1"/>
</dbReference>
<dbReference type="SUPFAM" id="SSF56037">
    <property type="entry name" value="PheT/TilS domain"/>
    <property type="match status" value="1"/>
</dbReference>
<name>A0A3B0V270_9ZZZZ</name>
<evidence type="ECO:0000259" key="1">
    <source>
        <dbReference type="PROSITE" id="PS51447"/>
    </source>
</evidence>
<dbReference type="Gene3D" id="3.30.930.10">
    <property type="entry name" value="Bira Bifunctional Protein, Domain 2"/>
    <property type="match status" value="1"/>
</dbReference>
<dbReference type="Pfam" id="PF03147">
    <property type="entry name" value="FDX-ACB"/>
    <property type="match status" value="1"/>
</dbReference>
<dbReference type="InterPro" id="IPR020825">
    <property type="entry name" value="Phe-tRNA_synthase-like_B3/B4"/>
</dbReference>
<dbReference type="GO" id="GO:0009328">
    <property type="term" value="C:phenylalanine-tRNA ligase complex"/>
    <property type="evidence" value="ECO:0007669"/>
    <property type="project" value="TreeGrafter"/>
</dbReference>
<dbReference type="InterPro" id="IPR009061">
    <property type="entry name" value="DNA-bd_dom_put_sf"/>
</dbReference>
<dbReference type="GO" id="GO:0006432">
    <property type="term" value="P:phenylalanyl-tRNA aminoacylation"/>
    <property type="evidence" value="ECO:0007669"/>
    <property type="project" value="InterPro"/>
</dbReference>
<dbReference type="InterPro" id="IPR005146">
    <property type="entry name" value="B3/B4_tRNA-bd"/>
</dbReference>
<dbReference type="SMART" id="SM00874">
    <property type="entry name" value="B5"/>
    <property type="match status" value="1"/>
</dbReference>
<dbReference type="Gene3D" id="3.50.40.10">
    <property type="entry name" value="Phenylalanyl-trna Synthetase, Chain B, domain 3"/>
    <property type="match status" value="1"/>
</dbReference>
<dbReference type="SMART" id="SM00873">
    <property type="entry name" value="B3_4"/>
    <property type="match status" value="1"/>
</dbReference>
<dbReference type="EMBL" id="UOEV01000009">
    <property type="protein sequence ID" value="VAW31947.1"/>
    <property type="molecule type" value="Genomic_DNA"/>
</dbReference>
<dbReference type="EC" id="6.1.1.20" evidence="3"/>
<keyword evidence="3" id="KW-0030">Aminoacyl-tRNA synthetase</keyword>
<protein>
    <submittedName>
        <fullName evidence="3">Phenylalanyl-tRNA synthetase beta chain</fullName>
        <ecNumber evidence="3">6.1.1.20</ecNumber>
    </submittedName>
</protein>
<dbReference type="SUPFAM" id="SSF54991">
    <property type="entry name" value="Anticodon-binding domain of PheRS"/>
    <property type="match status" value="1"/>
</dbReference>
<dbReference type="InterPro" id="IPR005147">
    <property type="entry name" value="tRNA_synthase_B5-dom"/>
</dbReference>
<proteinExistence type="predicted"/>
<dbReference type="GO" id="GO:0005524">
    <property type="term" value="F:ATP binding"/>
    <property type="evidence" value="ECO:0007669"/>
    <property type="project" value="InterPro"/>
</dbReference>
<reference evidence="3" key="1">
    <citation type="submission" date="2018-06" db="EMBL/GenBank/DDBJ databases">
        <authorList>
            <person name="Zhirakovskaya E."/>
        </authorList>
    </citation>
    <scope>NUCLEOTIDE SEQUENCE</scope>
</reference>
<dbReference type="GO" id="GO:0003723">
    <property type="term" value="F:RNA binding"/>
    <property type="evidence" value="ECO:0007669"/>
    <property type="project" value="InterPro"/>
</dbReference>
<dbReference type="SMART" id="SM00896">
    <property type="entry name" value="FDX-ACB"/>
    <property type="match status" value="1"/>
</dbReference>
<dbReference type="InterPro" id="IPR045060">
    <property type="entry name" value="Phe-tRNA-ligase_IIc_bsu"/>
</dbReference>
<dbReference type="AlphaFoldDB" id="A0A3B0V270"/>
<organism evidence="3">
    <name type="scientific">hydrothermal vent metagenome</name>
    <dbReference type="NCBI Taxonomy" id="652676"/>
    <lineage>
        <taxon>unclassified sequences</taxon>
        <taxon>metagenomes</taxon>
        <taxon>ecological metagenomes</taxon>
    </lineage>
</organism>
<dbReference type="InterPro" id="IPR045864">
    <property type="entry name" value="aa-tRNA-synth_II/BPL/LPL"/>
</dbReference>
<dbReference type="GO" id="GO:0004826">
    <property type="term" value="F:phenylalanine-tRNA ligase activity"/>
    <property type="evidence" value="ECO:0007669"/>
    <property type="project" value="UniProtKB-EC"/>
</dbReference>
<gene>
    <name evidence="3" type="ORF">MNBD_CPR01-111</name>
</gene>
<dbReference type="Pfam" id="PF03483">
    <property type="entry name" value="B3_4"/>
    <property type="match status" value="1"/>
</dbReference>
<dbReference type="SUPFAM" id="SSF46955">
    <property type="entry name" value="Putative DNA-binding domain"/>
    <property type="match status" value="2"/>
</dbReference>
<feature type="domain" description="B5" evidence="2">
    <location>
        <begin position="291"/>
        <end position="366"/>
    </location>
</feature>
<dbReference type="InterPro" id="IPR036690">
    <property type="entry name" value="Fdx_antiC-bd_sf"/>
</dbReference>
<feature type="domain" description="FDX-ACB" evidence="1">
    <location>
        <begin position="502"/>
        <end position="591"/>
    </location>
</feature>
<dbReference type="PROSITE" id="PS51447">
    <property type="entry name" value="FDX_ACB"/>
    <property type="match status" value="1"/>
</dbReference>
<dbReference type="GO" id="GO:0000287">
    <property type="term" value="F:magnesium ion binding"/>
    <property type="evidence" value="ECO:0007669"/>
    <property type="project" value="InterPro"/>
</dbReference>
<accession>A0A3B0V270</accession>
<dbReference type="Gene3D" id="3.30.70.380">
    <property type="entry name" value="Ferrodoxin-fold anticodon-binding domain"/>
    <property type="match status" value="1"/>
</dbReference>
<dbReference type="InterPro" id="IPR005121">
    <property type="entry name" value="Fdx_antiC-bd"/>
</dbReference>
<dbReference type="PANTHER" id="PTHR10947:SF0">
    <property type="entry name" value="PHENYLALANINE--TRNA LIGASE BETA SUBUNIT"/>
    <property type="match status" value="1"/>
</dbReference>
<sequence>MKVSLTWLQKYFDEKLPDINTVSDAFTFHSFEVEEQKDDLLDLDVLPDRASYALSHRGIALELSAALNIPMKSDSLREEITGLQKTEKLSVEIEDTEKCLRYIGAVVKNIKVGPSPDWLKKALESVGQRSINNVVDATNYVMLNIGQPLHAFDAGKLAQENGMYKIVVRGAKDGEKITTLSGDEVTLPEGTQIIADGISGTALGIAGIKGGTFAQVDENTTSVIVESASFDGSTIRRASRKLKLFTDASLRFQNSPSPELALYGMSDVLALITDIAGGLVDGSVDVYPSPVSRKKVSVTLEKINNMLGADFSDEQVADAFRRLGLPCTYEDKSYIVTPPFERKDINITEDLVEEVGRIVGYDNITPKSLPKITGEPDQARFRGIEKIKDFLVERGFTEISTQSFAKKGDIILANPLDKTKPALRSVLSENMQDAMELARKYAPSVLGPSVKPKLFEIGTVFTKDGEYTEVEVSESVEGLPKIENDNTYIPKRYTLGEYKPFSIYPFMLRDISVWTPAGTASDKIEEDIKKLAGELFIRIDLFDSFEKDGRVSYAFRIVFESNDRTLTDNEINEVMEKITSALNAHEGYEVR</sequence>
<evidence type="ECO:0000313" key="3">
    <source>
        <dbReference type="EMBL" id="VAW31947.1"/>
    </source>
</evidence>
<dbReference type="SUPFAM" id="SSF55681">
    <property type="entry name" value="Class II aaRS and biotin synthetases"/>
    <property type="match status" value="1"/>
</dbReference>